<dbReference type="VEuPathDB" id="FungiDB:EYZ11_007959"/>
<reference evidence="3 6" key="2">
    <citation type="submission" date="2019-08" db="EMBL/GenBank/DDBJ databases">
        <title>The genome sequence of a newly discovered highly antifungal drug resistant Aspergillus species, Aspergillus tanneri NIH 1004.</title>
        <authorList>
            <person name="Mounaud S."/>
            <person name="Singh I."/>
            <person name="Joardar V."/>
            <person name="Pakala S."/>
            <person name="Pakala S."/>
            <person name="Venepally P."/>
            <person name="Chung J.K."/>
            <person name="Losada L."/>
            <person name="Nierman W.C."/>
        </authorList>
    </citation>
    <scope>NUCLEOTIDE SEQUENCE [LARGE SCALE GENOMIC DNA]</scope>
    <source>
        <strain evidence="3 6">NIH1004</strain>
    </source>
</reference>
<proteinExistence type="predicted"/>
<dbReference type="Proteomes" id="UP000324241">
    <property type="component" value="Unassembled WGS sequence"/>
</dbReference>
<dbReference type="Gene3D" id="3.30.70.1990">
    <property type="match status" value="1"/>
</dbReference>
<dbReference type="Gene3D" id="3.50.50.60">
    <property type="entry name" value="FAD/NAD(P)-binding domain"/>
    <property type="match status" value="1"/>
</dbReference>
<evidence type="ECO:0000259" key="2">
    <source>
        <dbReference type="Pfam" id="PF01593"/>
    </source>
</evidence>
<comment type="caution">
    <text evidence="4">The sequence shown here is derived from an EMBL/GenBank/DDBJ whole genome shotgun (WGS) entry which is preliminary data.</text>
</comment>
<dbReference type="GeneID" id="54327884"/>
<dbReference type="InterPro" id="IPR036188">
    <property type="entry name" value="FAD/NAD-bd_sf"/>
</dbReference>
<accession>A0A4S3JH93</accession>
<gene>
    <name evidence="3" type="ORF">ATNIH1004_005182</name>
    <name evidence="4" type="ORF">EYZ11_007959</name>
</gene>
<keyword evidence="1" id="KW-0732">Signal</keyword>
<dbReference type="InterPro" id="IPR002937">
    <property type="entry name" value="Amino_oxidase"/>
</dbReference>
<keyword evidence="5" id="KW-1185">Reference proteome</keyword>
<dbReference type="Gene3D" id="1.10.405.20">
    <property type="match status" value="1"/>
</dbReference>
<evidence type="ECO:0000313" key="4">
    <source>
        <dbReference type="EMBL" id="THC92571.1"/>
    </source>
</evidence>
<dbReference type="STRING" id="1220188.A0A4S3JH93"/>
<dbReference type="Proteomes" id="UP000308092">
    <property type="component" value="Unassembled WGS sequence"/>
</dbReference>
<sequence length="461" mass="50988">MVWKLISVLLFVAAIANGAFLSESDFAPEDTIVRDVCIIGGGSTGTYAAIRLKEQGKSVAVVEQQHLLGGHTETFYLDSGEYFDYGVEGLISNELSRNYFRRLGVEWRLLLPDTLIMENVNFETGKRVPPPGGVLATIAAAILYRGVIEKYDYLRNGTISLPDPVPEELLRPFREFVSEHRIEGALSLIFTFCQNLGNLMDVPTIYIIQAFGIQQVDAILSGFLVPTKGGYELYRKAAEVLGADVLYNSSVVQTERSRSSVKVVVQDSTGQSTLIHAQKLLITIPPTLENLKGFDLDETETGIFQKLVYNNYYVAVLNHTGIPDKINVVNTNPDNGPGSLPHMPYAWRLRYPGVSGYVTSEIIGDVSFTANDATELILSGLSRMRDAGTYNVTTPELLLLASHSPATPMVSPQDIQDGFYRRMYGLQGRQNTFYTGRSFASDHSPILWAYTDAVIQWMSLA</sequence>
<dbReference type="EMBL" id="SOSA01000324">
    <property type="protein sequence ID" value="THC92571.1"/>
    <property type="molecule type" value="Genomic_DNA"/>
</dbReference>
<reference evidence="4 5" key="1">
    <citation type="submission" date="2019-03" db="EMBL/GenBank/DDBJ databases">
        <title>The genome sequence of a newly discovered highly antifungal drug resistant Aspergillus species, Aspergillus tanneri NIH 1004.</title>
        <authorList>
            <person name="Mounaud S."/>
            <person name="Singh I."/>
            <person name="Joardar V."/>
            <person name="Pakala S."/>
            <person name="Pakala S."/>
            <person name="Venepally P."/>
            <person name="Hoover J."/>
            <person name="Nierman W."/>
            <person name="Chung J."/>
            <person name="Losada L."/>
        </authorList>
    </citation>
    <scope>NUCLEOTIDE SEQUENCE [LARGE SCALE GENOMIC DNA]</scope>
    <source>
        <strain evidence="4 5">NIH1004</strain>
    </source>
</reference>
<feature type="signal peptide" evidence="1">
    <location>
        <begin position="1"/>
        <end position="18"/>
    </location>
</feature>
<dbReference type="EMBL" id="QUQM01000003">
    <property type="protein sequence ID" value="KAA8649281.1"/>
    <property type="molecule type" value="Genomic_DNA"/>
</dbReference>
<dbReference type="RefSeq" id="XP_033428642.1">
    <property type="nucleotide sequence ID" value="XM_033569836.1"/>
</dbReference>
<dbReference type="Pfam" id="PF01593">
    <property type="entry name" value="Amino_oxidase"/>
    <property type="match status" value="1"/>
</dbReference>
<dbReference type="GO" id="GO:0016491">
    <property type="term" value="F:oxidoreductase activity"/>
    <property type="evidence" value="ECO:0007669"/>
    <property type="project" value="InterPro"/>
</dbReference>
<evidence type="ECO:0000313" key="3">
    <source>
        <dbReference type="EMBL" id="KAA8649281.1"/>
    </source>
</evidence>
<evidence type="ECO:0000256" key="1">
    <source>
        <dbReference type="SAM" id="SignalP"/>
    </source>
</evidence>
<feature type="chain" id="PRO_5033448643" description="Amine oxidase domain-containing protein" evidence="1">
    <location>
        <begin position="19"/>
        <end position="461"/>
    </location>
</feature>
<name>A0A4S3JH93_9EURO</name>
<dbReference type="SUPFAM" id="SSF51905">
    <property type="entry name" value="FAD/NAD(P)-binding domain"/>
    <property type="match status" value="1"/>
</dbReference>
<evidence type="ECO:0000313" key="5">
    <source>
        <dbReference type="Proteomes" id="UP000308092"/>
    </source>
</evidence>
<dbReference type="AlphaFoldDB" id="A0A4S3JH93"/>
<feature type="domain" description="Amine oxidase" evidence="2">
    <location>
        <begin position="48"/>
        <end position="287"/>
    </location>
</feature>
<organism evidence="4 5">
    <name type="scientific">Aspergillus tanneri</name>
    <dbReference type="NCBI Taxonomy" id="1220188"/>
    <lineage>
        <taxon>Eukaryota</taxon>
        <taxon>Fungi</taxon>
        <taxon>Dikarya</taxon>
        <taxon>Ascomycota</taxon>
        <taxon>Pezizomycotina</taxon>
        <taxon>Eurotiomycetes</taxon>
        <taxon>Eurotiomycetidae</taxon>
        <taxon>Eurotiales</taxon>
        <taxon>Aspergillaceae</taxon>
        <taxon>Aspergillus</taxon>
        <taxon>Aspergillus subgen. Circumdati</taxon>
    </lineage>
</organism>
<dbReference type="OrthoDB" id="68575at2759"/>
<protein>
    <recommendedName>
        <fullName evidence="2">Amine oxidase domain-containing protein</fullName>
    </recommendedName>
</protein>
<evidence type="ECO:0000313" key="6">
    <source>
        <dbReference type="Proteomes" id="UP000324241"/>
    </source>
</evidence>